<evidence type="ECO:0000256" key="1">
    <source>
        <dbReference type="SAM" id="Phobius"/>
    </source>
</evidence>
<protein>
    <submittedName>
        <fullName evidence="2">Uncharacterized protein</fullName>
    </submittedName>
</protein>
<dbReference type="Proteomes" id="UP000642809">
    <property type="component" value="Unassembled WGS sequence"/>
</dbReference>
<organism evidence="2 3">
    <name type="scientific">Mongoliitalea lutea</name>
    <dbReference type="NCBI Taxonomy" id="849756"/>
    <lineage>
        <taxon>Bacteria</taxon>
        <taxon>Pseudomonadati</taxon>
        <taxon>Bacteroidota</taxon>
        <taxon>Cytophagia</taxon>
        <taxon>Cytophagales</taxon>
        <taxon>Cyclobacteriaceae</taxon>
        <taxon>Mongoliitalea</taxon>
    </lineage>
</organism>
<proteinExistence type="predicted"/>
<reference evidence="2" key="1">
    <citation type="journal article" date="2014" name="Int. J. Syst. Evol. Microbiol.">
        <title>Complete genome sequence of Corynebacterium casei LMG S-19264T (=DSM 44701T), isolated from a smear-ripened cheese.</title>
        <authorList>
            <consortium name="US DOE Joint Genome Institute (JGI-PGF)"/>
            <person name="Walter F."/>
            <person name="Albersmeier A."/>
            <person name="Kalinowski J."/>
            <person name="Ruckert C."/>
        </authorList>
    </citation>
    <scope>NUCLEOTIDE SEQUENCE</scope>
    <source>
        <strain evidence="2">KCTC 23224</strain>
    </source>
</reference>
<reference evidence="2" key="2">
    <citation type="submission" date="2020-09" db="EMBL/GenBank/DDBJ databases">
        <authorList>
            <person name="Sun Q."/>
            <person name="Kim S."/>
        </authorList>
    </citation>
    <scope>NUCLEOTIDE SEQUENCE</scope>
    <source>
        <strain evidence="2">KCTC 23224</strain>
    </source>
</reference>
<evidence type="ECO:0000313" key="2">
    <source>
        <dbReference type="EMBL" id="GHB48134.1"/>
    </source>
</evidence>
<keyword evidence="1" id="KW-0812">Transmembrane</keyword>
<dbReference type="RefSeq" id="WP_189584826.1">
    <property type="nucleotide sequence ID" value="NZ_BMYF01000021.1"/>
</dbReference>
<dbReference type="AlphaFoldDB" id="A0A8J3CZA0"/>
<name>A0A8J3CZA0_9BACT</name>
<accession>A0A8J3CZA0</accession>
<keyword evidence="1" id="KW-1133">Transmembrane helix</keyword>
<sequence>MVVNERLDLRGTIIMWAIILLEIPTLLLLIVLYAVGQLGDDGWQVILIVFGIMLSAFTLLMNIRLILRVDSYGLAFQSPPLVNGWKKFKPEEILSIEVKKSDGLMDYGGPGVRFSRTIRAYLFYTDYIVIMQTAQKKYVFSTQKPEEIQRIIDEWKKTTYEKTK</sequence>
<feature type="transmembrane region" description="Helical" evidence="1">
    <location>
        <begin position="42"/>
        <end position="63"/>
    </location>
</feature>
<feature type="transmembrane region" description="Helical" evidence="1">
    <location>
        <begin position="12"/>
        <end position="36"/>
    </location>
</feature>
<keyword evidence="3" id="KW-1185">Reference proteome</keyword>
<gene>
    <name evidence="2" type="ORF">GCM10008106_31290</name>
</gene>
<dbReference type="EMBL" id="BMYF01000021">
    <property type="protein sequence ID" value="GHB48134.1"/>
    <property type="molecule type" value="Genomic_DNA"/>
</dbReference>
<evidence type="ECO:0000313" key="3">
    <source>
        <dbReference type="Proteomes" id="UP000642809"/>
    </source>
</evidence>
<comment type="caution">
    <text evidence="2">The sequence shown here is derived from an EMBL/GenBank/DDBJ whole genome shotgun (WGS) entry which is preliminary data.</text>
</comment>
<keyword evidence="1" id="KW-0472">Membrane</keyword>